<sequence length="469" mass="50625">MPSWVPSSSLGQFEVAASGDRTAPWRCARPPAEGWASLGEGLRIAQKKLRAMSVAEIVEAIDKVAKIWTDRTSPIRLEARARVVAATGFSPEAVDRSFDVELKNYRADSLERVLRRELVDPKVLDGFQPDAELKGATRAIGPRVTLVILTGNVPALPALSIVRALLVKSAVIAKVASGEPTFAALFVRSLADVVPAFGEAIAVTYWDRDDETSLKGALSQVDAVIAYGGDTACAAIRAHVGAHQRYIEHGHKLSCELVSKHYLEELGPSEVARRITEDVSTFNQHACIAPQAVIVEGDTETARRFGAELAVAMDAYAKECPLGTLEESDASSLQVRRLTDAWNAASNDKCDLWKAAGLDWTVTLGESLAGITGAGNRMIRVIPASSMSNAIDIVRPIARHLQNVGVGANGSELWTTTEELALLGACRVSEPGRMAEPSMIWKHDGMPCVSQLLRWCDVEMHRDSDPSSR</sequence>
<dbReference type="EMBL" id="CP012333">
    <property type="protein sequence ID" value="AKU97365.1"/>
    <property type="molecule type" value="Genomic_DNA"/>
</dbReference>
<evidence type="ECO:0000256" key="1">
    <source>
        <dbReference type="ARBA" id="ARBA00003277"/>
    </source>
</evidence>
<dbReference type="EC" id="1.2.1.50" evidence="8"/>
<dbReference type="KEGG" id="llu:AKJ09_04029"/>
<comment type="function">
    <text evidence="1">LuxC is the fatty acid reductase enzyme responsible for synthesis of the aldehyde substrate for the luminescent reaction catalyzed by luciferase.</text>
</comment>
<dbReference type="Gene3D" id="3.40.605.10">
    <property type="entry name" value="Aldehyde Dehydrogenase, Chain A, domain 1"/>
    <property type="match status" value="1"/>
</dbReference>
<dbReference type="GO" id="GO:0003995">
    <property type="term" value="F:acyl-CoA dehydrogenase activity"/>
    <property type="evidence" value="ECO:0007669"/>
    <property type="project" value="InterPro"/>
</dbReference>
<gene>
    <name evidence="9" type="ORF">AKJ09_04029</name>
</gene>
<comment type="pathway">
    <text evidence="2">Lipid metabolism; fatty acid reduction for biolumincescence.</text>
</comment>
<evidence type="ECO:0000256" key="5">
    <source>
        <dbReference type="ARBA" id="ARBA00023002"/>
    </source>
</evidence>
<evidence type="ECO:0000256" key="4">
    <source>
        <dbReference type="ARBA" id="ARBA00022857"/>
    </source>
</evidence>
<dbReference type="PIRSF" id="PIRSF009414">
    <property type="entry name" value="LuxC"/>
    <property type="match status" value="1"/>
</dbReference>
<dbReference type="Pfam" id="PF05893">
    <property type="entry name" value="LuxC"/>
    <property type="match status" value="1"/>
</dbReference>
<evidence type="ECO:0000256" key="6">
    <source>
        <dbReference type="ARBA" id="ARBA00023223"/>
    </source>
</evidence>
<dbReference type="InterPro" id="IPR016161">
    <property type="entry name" value="Ald_DH/histidinol_DH"/>
</dbReference>
<keyword evidence="10" id="KW-1185">Reference proteome</keyword>
<evidence type="ECO:0000256" key="3">
    <source>
        <dbReference type="ARBA" id="ARBA00010915"/>
    </source>
</evidence>
<dbReference type="GO" id="GO:0008218">
    <property type="term" value="P:bioluminescence"/>
    <property type="evidence" value="ECO:0007669"/>
    <property type="project" value="UniProtKB-KW"/>
</dbReference>
<organism evidence="9 10">
    <name type="scientific">Labilithrix luteola</name>
    <dbReference type="NCBI Taxonomy" id="1391654"/>
    <lineage>
        <taxon>Bacteria</taxon>
        <taxon>Pseudomonadati</taxon>
        <taxon>Myxococcota</taxon>
        <taxon>Polyangia</taxon>
        <taxon>Polyangiales</taxon>
        <taxon>Labilitrichaceae</taxon>
        <taxon>Labilithrix</taxon>
    </lineage>
</organism>
<dbReference type="Proteomes" id="UP000064967">
    <property type="component" value="Chromosome"/>
</dbReference>
<accession>A0A0K1PV09</accession>
<dbReference type="SUPFAM" id="SSF53720">
    <property type="entry name" value="ALDH-like"/>
    <property type="match status" value="1"/>
</dbReference>
<keyword evidence="4 8" id="KW-0521">NADP</keyword>
<evidence type="ECO:0000256" key="8">
    <source>
        <dbReference type="PIRNR" id="PIRNR009414"/>
    </source>
</evidence>
<dbReference type="UniPathway" id="UPA00569"/>
<comment type="similarity">
    <text evidence="3 8">Belongs to the LuxC family.</text>
</comment>
<dbReference type="AlphaFoldDB" id="A0A0K1PV09"/>
<keyword evidence="5 8" id="KW-0560">Oxidoreductase</keyword>
<evidence type="ECO:0000256" key="2">
    <source>
        <dbReference type="ARBA" id="ARBA00004908"/>
    </source>
</evidence>
<dbReference type="InterPro" id="IPR008670">
    <property type="entry name" value="CoA_reduct_LuxC"/>
</dbReference>
<protein>
    <recommendedName>
        <fullName evidence="8">Acyl-CoA reductase</fullName>
        <ecNumber evidence="8">1.2.1.50</ecNumber>
    </recommendedName>
</protein>
<evidence type="ECO:0000313" key="10">
    <source>
        <dbReference type="Proteomes" id="UP000064967"/>
    </source>
</evidence>
<evidence type="ECO:0000313" key="9">
    <source>
        <dbReference type="EMBL" id="AKU97365.1"/>
    </source>
</evidence>
<comment type="catalytic activity">
    <reaction evidence="7 8">
        <text>a long-chain fatty aldehyde + NADP(+) + CoA = a long-chain fatty acyl-CoA + NADPH + H(+)</text>
        <dbReference type="Rhea" id="RHEA:15437"/>
        <dbReference type="ChEBI" id="CHEBI:15378"/>
        <dbReference type="ChEBI" id="CHEBI:17176"/>
        <dbReference type="ChEBI" id="CHEBI:57287"/>
        <dbReference type="ChEBI" id="CHEBI:57783"/>
        <dbReference type="ChEBI" id="CHEBI:58349"/>
        <dbReference type="ChEBI" id="CHEBI:83139"/>
        <dbReference type="EC" id="1.2.1.50"/>
    </reaction>
</comment>
<keyword evidence="6" id="KW-0455">Luminescence</keyword>
<evidence type="ECO:0000256" key="7">
    <source>
        <dbReference type="ARBA" id="ARBA00049412"/>
    </source>
</evidence>
<proteinExistence type="inferred from homology"/>
<dbReference type="InterPro" id="IPR016162">
    <property type="entry name" value="Ald_DH_N"/>
</dbReference>
<reference evidence="9 10" key="1">
    <citation type="submission" date="2015-08" db="EMBL/GenBank/DDBJ databases">
        <authorList>
            <person name="Babu N.S."/>
            <person name="Beckwith C.J."/>
            <person name="Beseler K.G."/>
            <person name="Brison A."/>
            <person name="Carone J.V."/>
            <person name="Caskin T.P."/>
            <person name="Diamond M."/>
            <person name="Durham M.E."/>
            <person name="Foxe J.M."/>
            <person name="Go M."/>
            <person name="Henderson B.A."/>
            <person name="Jones I.B."/>
            <person name="McGettigan J.A."/>
            <person name="Micheletti S.J."/>
            <person name="Nasrallah M.E."/>
            <person name="Ortiz D."/>
            <person name="Piller C.R."/>
            <person name="Privatt S.R."/>
            <person name="Schneider S.L."/>
            <person name="Sharp S."/>
            <person name="Smith T.C."/>
            <person name="Stanton J.D."/>
            <person name="Ullery H.E."/>
            <person name="Wilson R.J."/>
            <person name="Serrano M.G."/>
            <person name="Buck G."/>
            <person name="Lee V."/>
            <person name="Wang Y."/>
            <person name="Carvalho R."/>
            <person name="Voegtly L."/>
            <person name="Shi R."/>
            <person name="Duckworth R."/>
            <person name="Johnson A."/>
            <person name="Loviza R."/>
            <person name="Walstead R."/>
            <person name="Shah Z."/>
            <person name="Kiflezghi M."/>
            <person name="Wade K."/>
            <person name="Ball S.L."/>
            <person name="Bradley K.W."/>
            <person name="Asai D.J."/>
            <person name="Bowman C.A."/>
            <person name="Russell D.A."/>
            <person name="Pope W.H."/>
            <person name="Jacobs-Sera D."/>
            <person name="Hendrix R.W."/>
            <person name="Hatfull G.F."/>
        </authorList>
    </citation>
    <scope>NUCLEOTIDE SEQUENCE [LARGE SCALE GENOMIC DNA]</scope>
    <source>
        <strain evidence="9 10">DSM 27648</strain>
    </source>
</reference>
<dbReference type="GO" id="GO:0050062">
    <property type="term" value="F:long-chain-fatty-acyl-CoA reductase activity"/>
    <property type="evidence" value="ECO:0007669"/>
    <property type="project" value="UniProtKB-EC"/>
</dbReference>
<name>A0A0K1PV09_9BACT</name>
<dbReference type="STRING" id="1391654.AKJ09_04029"/>